<dbReference type="GO" id="GO:0009236">
    <property type="term" value="P:cobalamin biosynthetic process"/>
    <property type="evidence" value="ECO:0007669"/>
    <property type="project" value="UniProtKB-UniRule"/>
</dbReference>
<feature type="transmembrane region" description="Helical" evidence="9">
    <location>
        <begin position="57"/>
        <end position="82"/>
    </location>
</feature>
<comment type="subcellular location">
    <subcellularLocation>
        <location evidence="1 9">Cell membrane</location>
        <topology evidence="1 9">Multi-pass membrane protein</topology>
    </subcellularLocation>
</comment>
<comment type="pathway">
    <text evidence="2 9">Cofactor biosynthesis; adenosylcobalamin biosynthesis.</text>
</comment>
<sequence>MAGYHILAFFVGFILDMLFGDPYWLPHPIRLIGNLIAALDRKLLGENDKKNPFFRGVILVLAVTGSTVAVTAALLILAYRIWLPAGVILESIMTYQILAAKCLKVESMKVYQALETGDIEASRKAVSMIVGRDTAQLDQTGVAKAAIETVAENTSDGVIAPMIYTAIGGPVLGFLYKAINTMDSMVGYKNDRYMLFGRAAAKLDDVVNFIPARISVLLMIFACLFTDRDFRKGERRTVVCRRAYKIWKRDRFCHASPNSAQTESVCAGALGIRLAGDASYFGKIVKKPYIGDATYPVEIEDIPRVNELMYRTAAICEILCILILCLLS</sequence>
<proteinExistence type="inferred from homology"/>
<protein>
    <recommendedName>
        <fullName evidence="9">Cobalamin biosynthesis protein CobD</fullName>
    </recommendedName>
</protein>
<evidence type="ECO:0000313" key="10">
    <source>
        <dbReference type="EMBL" id="MST75035.1"/>
    </source>
</evidence>
<keyword evidence="11" id="KW-1185">Reference proteome</keyword>
<dbReference type="PANTHER" id="PTHR34308:SF1">
    <property type="entry name" value="COBALAMIN BIOSYNTHESIS PROTEIN CBIB"/>
    <property type="match status" value="1"/>
</dbReference>
<dbReference type="UniPathway" id="UPA00148"/>
<evidence type="ECO:0000313" key="11">
    <source>
        <dbReference type="Proteomes" id="UP000474024"/>
    </source>
</evidence>
<keyword evidence="6 9" id="KW-0812">Transmembrane</keyword>
<gene>
    <name evidence="9 10" type="primary">cobD</name>
    <name evidence="10" type="ORF">FYJ75_08350</name>
</gene>
<accession>A0A6L5YRQ4</accession>
<keyword evidence="4 9" id="KW-1003">Cell membrane</keyword>
<feature type="transmembrane region" description="Helical" evidence="9">
    <location>
        <begin position="6"/>
        <end position="25"/>
    </location>
</feature>
<evidence type="ECO:0000256" key="5">
    <source>
        <dbReference type="ARBA" id="ARBA00022573"/>
    </source>
</evidence>
<dbReference type="HAMAP" id="MF_00024">
    <property type="entry name" value="CobD_CbiB"/>
    <property type="match status" value="1"/>
</dbReference>
<evidence type="ECO:0000256" key="1">
    <source>
        <dbReference type="ARBA" id="ARBA00004651"/>
    </source>
</evidence>
<dbReference type="NCBIfam" id="TIGR00380">
    <property type="entry name" value="cobal_cbiB"/>
    <property type="match status" value="1"/>
</dbReference>
<feature type="transmembrane region" description="Helical" evidence="9">
    <location>
        <begin position="206"/>
        <end position="226"/>
    </location>
</feature>
<dbReference type="PANTHER" id="PTHR34308">
    <property type="entry name" value="COBALAMIN BIOSYNTHESIS PROTEIN CBIB"/>
    <property type="match status" value="1"/>
</dbReference>
<evidence type="ECO:0000256" key="8">
    <source>
        <dbReference type="ARBA" id="ARBA00023136"/>
    </source>
</evidence>
<dbReference type="RefSeq" id="WP_154429992.1">
    <property type="nucleotide sequence ID" value="NZ_VUNI01000012.1"/>
</dbReference>
<organism evidence="10 11">
    <name type="scientific">Roseburia porci</name>
    <dbReference type="NCBI Taxonomy" id="2605790"/>
    <lineage>
        <taxon>Bacteria</taxon>
        <taxon>Bacillati</taxon>
        <taxon>Bacillota</taxon>
        <taxon>Clostridia</taxon>
        <taxon>Lachnospirales</taxon>
        <taxon>Lachnospiraceae</taxon>
        <taxon>Roseburia</taxon>
    </lineage>
</organism>
<keyword evidence="5 9" id="KW-0169">Cobalamin biosynthesis</keyword>
<dbReference type="GO" id="GO:0048472">
    <property type="term" value="F:threonine-phosphate decarboxylase activity"/>
    <property type="evidence" value="ECO:0007669"/>
    <property type="project" value="InterPro"/>
</dbReference>
<dbReference type="GO" id="GO:0005886">
    <property type="term" value="C:plasma membrane"/>
    <property type="evidence" value="ECO:0007669"/>
    <property type="project" value="UniProtKB-SubCell"/>
</dbReference>
<evidence type="ECO:0000256" key="4">
    <source>
        <dbReference type="ARBA" id="ARBA00022475"/>
    </source>
</evidence>
<comment type="similarity">
    <text evidence="3 9">Belongs to the CobD/CbiB family.</text>
</comment>
<dbReference type="Pfam" id="PF03186">
    <property type="entry name" value="CobD_Cbib"/>
    <property type="match status" value="1"/>
</dbReference>
<dbReference type="GO" id="GO:0015420">
    <property type="term" value="F:ABC-type vitamin B12 transporter activity"/>
    <property type="evidence" value="ECO:0007669"/>
    <property type="project" value="UniProtKB-UniRule"/>
</dbReference>
<comment type="caution">
    <text evidence="10">The sequence shown here is derived from an EMBL/GenBank/DDBJ whole genome shotgun (WGS) entry which is preliminary data.</text>
</comment>
<dbReference type="EMBL" id="VUNI01000012">
    <property type="protein sequence ID" value="MST75035.1"/>
    <property type="molecule type" value="Genomic_DNA"/>
</dbReference>
<evidence type="ECO:0000256" key="9">
    <source>
        <dbReference type="HAMAP-Rule" id="MF_00024"/>
    </source>
</evidence>
<dbReference type="InterPro" id="IPR004485">
    <property type="entry name" value="Cobalamin_biosynth_CobD/CbiB"/>
</dbReference>
<reference evidence="10 11" key="1">
    <citation type="submission" date="2019-08" db="EMBL/GenBank/DDBJ databases">
        <title>In-depth cultivation of the pig gut microbiome towards novel bacterial diversity and tailored functional studies.</title>
        <authorList>
            <person name="Wylensek D."/>
            <person name="Hitch T.C.A."/>
            <person name="Clavel T."/>
        </authorList>
    </citation>
    <scope>NUCLEOTIDE SEQUENCE [LARGE SCALE GENOMIC DNA]</scope>
    <source>
        <strain evidence="10 11">MUC/MUC-530-WT-4D</strain>
    </source>
</reference>
<dbReference type="Proteomes" id="UP000474024">
    <property type="component" value="Unassembled WGS sequence"/>
</dbReference>
<evidence type="ECO:0000256" key="2">
    <source>
        <dbReference type="ARBA" id="ARBA00004953"/>
    </source>
</evidence>
<evidence type="ECO:0000256" key="7">
    <source>
        <dbReference type="ARBA" id="ARBA00022989"/>
    </source>
</evidence>
<evidence type="ECO:0000256" key="3">
    <source>
        <dbReference type="ARBA" id="ARBA00006263"/>
    </source>
</evidence>
<dbReference type="AlphaFoldDB" id="A0A6L5YRQ4"/>
<keyword evidence="7 9" id="KW-1133">Transmembrane helix</keyword>
<comment type="function">
    <text evidence="9">Converts cobyric acid to cobinamide by the addition of aminopropanol on the F carboxylic group.</text>
</comment>
<keyword evidence="8 9" id="KW-0472">Membrane</keyword>
<name>A0A6L5YRQ4_9FIRM</name>
<evidence type="ECO:0000256" key="6">
    <source>
        <dbReference type="ARBA" id="ARBA00022692"/>
    </source>
</evidence>
<comment type="caution">
    <text evidence="9">Lacks conserved residue(s) required for the propagation of feature annotation.</text>
</comment>